<dbReference type="AlphaFoldDB" id="A0A813YBY2"/>
<name>A0A813YBY2_9BILA</name>
<dbReference type="Gene3D" id="3.30.450.70">
    <property type="match status" value="1"/>
</dbReference>
<dbReference type="GO" id="GO:0048471">
    <property type="term" value="C:perinuclear region of cytoplasm"/>
    <property type="evidence" value="ECO:0007669"/>
    <property type="project" value="UniProtKB-SubCell"/>
</dbReference>
<evidence type="ECO:0000256" key="4">
    <source>
        <dbReference type="ARBA" id="ARBA00024408"/>
    </source>
</evidence>
<evidence type="ECO:0000256" key="1">
    <source>
        <dbReference type="ARBA" id="ARBA00004556"/>
    </source>
</evidence>
<dbReference type="InterPro" id="IPR011012">
    <property type="entry name" value="Longin-like_dom_sf"/>
</dbReference>
<dbReference type="SUPFAM" id="SSF64356">
    <property type="entry name" value="SNARE-like"/>
    <property type="match status" value="1"/>
</dbReference>
<evidence type="ECO:0000256" key="2">
    <source>
        <dbReference type="ARBA" id="ARBA00006626"/>
    </source>
</evidence>
<evidence type="ECO:0000256" key="3">
    <source>
        <dbReference type="ARBA" id="ARBA00022892"/>
    </source>
</evidence>
<dbReference type="EMBL" id="CAJNOC010001661">
    <property type="protein sequence ID" value="CAF0882084.1"/>
    <property type="molecule type" value="Genomic_DNA"/>
</dbReference>
<evidence type="ECO:0000313" key="6">
    <source>
        <dbReference type="EMBL" id="CAF0882084.1"/>
    </source>
</evidence>
<keyword evidence="3" id="KW-0813">Transport</keyword>
<feature type="compositionally biased region" description="Low complexity" evidence="5">
    <location>
        <begin position="156"/>
        <end position="168"/>
    </location>
</feature>
<keyword evidence="3" id="KW-0931">ER-Golgi transport</keyword>
<dbReference type="PANTHER" id="PTHR12403">
    <property type="entry name" value="TRAFFICKING PROTEIN PARTICLE COMPLEX SUBUNIT 2"/>
    <property type="match status" value="1"/>
</dbReference>
<evidence type="ECO:0000313" key="7">
    <source>
        <dbReference type="Proteomes" id="UP000663879"/>
    </source>
</evidence>
<dbReference type="CDD" id="cd14854">
    <property type="entry name" value="TRAPPC2L"/>
    <property type="match status" value="1"/>
</dbReference>
<dbReference type="Proteomes" id="UP000663879">
    <property type="component" value="Unassembled WGS sequence"/>
</dbReference>
<comment type="caution">
    <text evidence="6">The sequence shown here is derived from an EMBL/GenBank/DDBJ whole genome shotgun (WGS) entry which is preliminary data.</text>
</comment>
<dbReference type="OrthoDB" id="10258445at2759"/>
<dbReference type="InterPro" id="IPR006722">
    <property type="entry name" value="Sedlin"/>
</dbReference>
<comment type="similarity">
    <text evidence="2">Belongs to the TRAPP small subunits family. Sedlin subfamily.</text>
</comment>
<gene>
    <name evidence="6" type="ORF">OXX778_LOCUS10464</name>
</gene>
<evidence type="ECO:0000256" key="5">
    <source>
        <dbReference type="SAM" id="MobiDB-lite"/>
    </source>
</evidence>
<comment type="subcellular location">
    <subcellularLocation>
        <location evidence="1">Cytoplasm</location>
        <location evidence="1">Perinuclear region</location>
    </subcellularLocation>
</comment>
<sequence length="176" mass="20065">MASCIALVAKENYPLYIKTVISPSQSVLSEQNLKYWYLIHTCLDVIDEKLRKVDNKDLYLGLLYLIEDYRIYGYVTNTKIKIFIVIESSNQQFHDTEIKIMFKKLHAGYISTINNPFCDIGKTIVSKKFEELVKTMLQKVTNPIMNSSQTAILTSNNSQQSLTSTNSGQGTGEYTI</sequence>
<reference evidence="6" key="1">
    <citation type="submission" date="2021-02" db="EMBL/GenBank/DDBJ databases">
        <authorList>
            <person name="Nowell W R."/>
        </authorList>
    </citation>
    <scope>NUCLEOTIDE SEQUENCE</scope>
    <source>
        <strain evidence="6">Ploen Becks lab</strain>
    </source>
</reference>
<accession>A0A813YBY2</accession>
<dbReference type="Pfam" id="PF04628">
    <property type="entry name" value="Sedlin_N"/>
    <property type="match status" value="1"/>
</dbReference>
<protein>
    <recommendedName>
        <fullName evidence="4">Trafficking protein particle complex subunit 2-like protein</fullName>
    </recommendedName>
</protein>
<organism evidence="6 7">
    <name type="scientific">Brachionus calyciflorus</name>
    <dbReference type="NCBI Taxonomy" id="104777"/>
    <lineage>
        <taxon>Eukaryota</taxon>
        <taxon>Metazoa</taxon>
        <taxon>Spiralia</taxon>
        <taxon>Gnathifera</taxon>
        <taxon>Rotifera</taxon>
        <taxon>Eurotatoria</taxon>
        <taxon>Monogononta</taxon>
        <taxon>Pseudotrocha</taxon>
        <taxon>Ploima</taxon>
        <taxon>Brachionidae</taxon>
        <taxon>Brachionus</taxon>
    </lineage>
</organism>
<dbReference type="InterPro" id="IPR044760">
    <property type="entry name" value="TRAPPC2L"/>
</dbReference>
<dbReference type="GO" id="GO:0006888">
    <property type="term" value="P:endoplasmic reticulum to Golgi vesicle-mediated transport"/>
    <property type="evidence" value="ECO:0007669"/>
    <property type="project" value="InterPro"/>
</dbReference>
<keyword evidence="7" id="KW-1185">Reference proteome</keyword>
<proteinExistence type="inferred from homology"/>
<feature type="region of interest" description="Disordered" evidence="5">
    <location>
        <begin position="156"/>
        <end position="176"/>
    </location>
</feature>